<organism evidence="2 3">
    <name type="scientific">Rosa chinensis</name>
    <name type="common">China rose</name>
    <dbReference type="NCBI Taxonomy" id="74649"/>
    <lineage>
        <taxon>Eukaryota</taxon>
        <taxon>Viridiplantae</taxon>
        <taxon>Streptophyta</taxon>
        <taxon>Embryophyta</taxon>
        <taxon>Tracheophyta</taxon>
        <taxon>Spermatophyta</taxon>
        <taxon>Magnoliopsida</taxon>
        <taxon>eudicotyledons</taxon>
        <taxon>Gunneridae</taxon>
        <taxon>Pentapetalae</taxon>
        <taxon>rosids</taxon>
        <taxon>fabids</taxon>
        <taxon>Rosales</taxon>
        <taxon>Rosaceae</taxon>
        <taxon>Rosoideae</taxon>
        <taxon>Rosoideae incertae sedis</taxon>
        <taxon>Rosa</taxon>
    </lineage>
</organism>
<protein>
    <submittedName>
        <fullName evidence="2">Uncharacterized protein</fullName>
    </submittedName>
</protein>
<gene>
    <name evidence="2" type="ORF">RchiOBHm_Chr4g0392331</name>
</gene>
<keyword evidence="1" id="KW-0732">Signal</keyword>
<feature type="chain" id="PRO_5015116542" evidence="1">
    <location>
        <begin position="22"/>
        <end position="49"/>
    </location>
</feature>
<name>A0A2P6QQP7_ROSCH</name>
<evidence type="ECO:0000313" key="3">
    <source>
        <dbReference type="Proteomes" id="UP000238479"/>
    </source>
</evidence>
<feature type="signal peptide" evidence="1">
    <location>
        <begin position="1"/>
        <end position="21"/>
    </location>
</feature>
<keyword evidence="3" id="KW-1185">Reference proteome</keyword>
<proteinExistence type="predicted"/>
<comment type="caution">
    <text evidence="2">The sequence shown here is derived from an EMBL/GenBank/DDBJ whole genome shotgun (WGS) entry which is preliminary data.</text>
</comment>
<reference evidence="2 3" key="1">
    <citation type="journal article" date="2018" name="Nat. Genet.">
        <title>The Rosa genome provides new insights in the design of modern roses.</title>
        <authorList>
            <person name="Bendahmane M."/>
        </authorList>
    </citation>
    <scope>NUCLEOTIDE SEQUENCE [LARGE SCALE GENOMIC DNA]</scope>
    <source>
        <strain evidence="3">cv. Old Blush</strain>
    </source>
</reference>
<sequence length="49" mass="4790">MGRRWAAQDVGVLWCAGGGAGLPDSAVICVGICAVGCAGWPARVCSPSG</sequence>
<evidence type="ECO:0000313" key="2">
    <source>
        <dbReference type="EMBL" id="PRQ36509.1"/>
    </source>
</evidence>
<accession>A0A2P6QQP7</accession>
<dbReference type="Gramene" id="PRQ36509">
    <property type="protein sequence ID" value="PRQ36509"/>
    <property type="gene ID" value="RchiOBHm_Chr4g0392331"/>
</dbReference>
<dbReference type="Proteomes" id="UP000238479">
    <property type="component" value="Chromosome 4"/>
</dbReference>
<evidence type="ECO:0000256" key="1">
    <source>
        <dbReference type="SAM" id="SignalP"/>
    </source>
</evidence>
<dbReference type="EMBL" id="PDCK01000042">
    <property type="protein sequence ID" value="PRQ36509.1"/>
    <property type="molecule type" value="Genomic_DNA"/>
</dbReference>
<dbReference type="AlphaFoldDB" id="A0A2P6QQP7"/>